<dbReference type="KEGG" id="dpte:113790599"/>
<feature type="transmembrane region" description="Helical" evidence="1">
    <location>
        <begin position="233"/>
        <end position="254"/>
    </location>
</feature>
<evidence type="ECO:0000313" key="3">
    <source>
        <dbReference type="RefSeq" id="XP_027196089.1"/>
    </source>
</evidence>
<feature type="transmembrane region" description="Helical" evidence="1">
    <location>
        <begin position="21"/>
        <end position="39"/>
    </location>
</feature>
<feature type="transmembrane region" description="Helical" evidence="1">
    <location>
        <begin position="153"/>
        <end position="180"/>
    </location>
</feature>
<keyword evidence="1" id="KW-1133">Transmembrane helix</keyword>
<feature type="transmembrane region" description="Helical" evidence="1">
    <location>
        <begin position="128"/>
        <end position="147"/>
    </location>
</feature>
<evidence type="ECO:0000313" key="2">
    <source>
        <dbReference type="Proteomes" id="UP000515146"/>
    </source>
</evidence>
<keyword evidence="2" id="KW-1185">Reference proteome</keyword>
<reference evidence="3" key="1">
    <citation type="submission" date="2025-08" db="UniProtKB">
        <authorList>
            <consortium name="RefSeq"/>
        </authorList>
    </citation>
    <scope>IDENTIFICATION</scope>
    <source>
        <strain evidence="3">Airmid</strain>
    </source>
</reference>
<dbReference type="InParanoid" id="A0A6P6XW07"/>
<gene>
    <name evidence="3" type="primary">LOC113790599</name>
</gene>
<dbReference type="OrthoDB" id="10511054at2759"/>
<keyword evidence="1" id="KW-0812">Transmembrane</keyword>
<name>A0A6P6XW07_DERPT</name>
<evidence type="ECO:0000256" key="1">
    <source>
        <dbReference type="SAM" id="Phobius"/>
    </source>
</evidence>
<dbReference type="RefSeq" id="XP_027196089.1">
    <property type="nucleotide sequence ID" value="XM_027340288.1"/>
</dbReference>
<proteinExistence type="predicted"/>
<feature type="transmembrane region" description="Helical" evidence="1">
    <location>
        <begin position="70"/>
        <end position="88"/>
    </location>
</feature>
<accession>A0A6P6XW07</accession>
<feature type="transmembrane region" description="Helical" evidence="1">
    <location>
        <begin position="260"/>
        <end position="284"/>
    </location>
</feature>
<keyword evidence="1" id="KW-0472">Membrane</keyword>
<sequence length="369" mass="44010">MCTIIRRRKSDPEQFRHLVQPKISALIMIAILFSIKSIYNCYWSNKKDKIWVKINADVITDANLHSNANWFMISSLIAIDLVTFLLYFKNPTVNHLKSIIIDRRDKSFFYLLTELHTIKFIIEYHDEIFGNNYFVGFLRLILLLINWKLVEVTIISSSLLCIIALLIFQLFFIICHLHFWQTEQILLKSQNFSNGNIRRLKSLVIIRNLIRFQHNHTKNLMLINDANKVYGRMFFITMITQISFNCYLVIFIILRHTTVLYTIVIIMAIISQLFYIFGVHYQFVIINRRFHKSSPILMSRMATTKFFDKYLPTKLKLSNYAQSMYTNNCYGITYWRCEIINMQEFVKYLILYSQLIMFIKIRGVIESEK</sequence>
<dbReference type="AlphaFoldDB" id="A0A6P6XW07"/>
<dbReference type="Proteomes" id="UP000515146">
    <property type="component" value="Unplaced"/>
</dbReference>
<protein>
    <submittedName>
        <fullName evidence="3">Uncharacterized protein LOC113790599</fullName>
    </submittedName>
</protein>
<organism evidence="2 3">
    <name type="scientific">Dermatophagoides pteronyssinus</name>
    <name type="common">European house dust mite</name>
    <dbReference type="NCBI Taxonomy" id="6956"/>
    <lineage>
        <taxon>Eukaryota</taxon>
        <taxon>Metazoa</taxon>
        <taxon>Ecdysozoa</taxon>
        <taxon>Arthropoda</taxon>
        <taxon>Chelicerata</taxon>
        <taxon>Arachnida</taxon>
        <taxon>Acari</taxon>
        <taxon>Acariformes</taxon>
        <taxon>Sarcoptiformes</taxon>
        <taxon>Astigmata</taxon>
        <taxon>Psoroptidia</taxon>
        <taxon>Analgoidea</taxon>
        <taxon>Pyroglyphidae</taxon>
        <taxon>Dermatophagoidinae</taxon>
        <taxon>Dermatophagoides</taxon>
    </lineage>
</organism>